<dbReference type="PROSITE" id="PS01162">
    <property type="entry name" value="QOR_ZETA_CRYSTAL"/>
    <property type="match status" value="1"/>
</dbReference>
<dbReference type="PANTHER" id="PTHR48106">
    <property type="entry name" value="QUINONE OXIDOREDUCTASE PIG3-RELATED"/>
    <property type="match status" value="1"/>
</dbReference>
<organism evidence="4 5">
    <name type="scientific">Roseomonas haemaphysalidis</name>
    <dbReference type="NCBI Taxonomy" id="2768162"/>
    <lineage>
        <taxon>Bacteria</taxon>
        <taxon>Pseudomonadati</taxon>
        <taxon>Pseudomonadota</taxon>
        <taxon>Alphaproteobacteria</taxon>
        <taxon>Acetobacterales</taxon>
        <taxon>Roseomonadaceae</taxon>
        <taxon>Roseomonas</taxon>
    </lineage>
</organism>
<proteinExistence type="predicted"/>
<dbReference type="Pfam" id="PF00107">
    <property type="entry name" value="ADH_zinc_N"/>
    <property type="match status" value="1"/>
</dbReference>
<gene>
    <name evidence="4" type="ORF">IAI61_12625</name>
</gene>
<reference evidence="4 5" key="1">
    <citation type="submission" date="2020-09" db="EMBL/GenBank/DDBJ databases">
        <title>Roseomonas.</title>
        <authorList>
            <person name="Zhu W."/>
        </authorList>
    </citation>
    <scope>NUCLEOTIDE SEQUENCE [LARGE SCALE GENOMIC DNA]</scope>
    <source>
        <strain evidence="4 5">573</strain>
    </source>
</reference>
<dbReference type="InterPro" id="IPR011032">
    <property type="entry name" value="GroES-like_sf"/>
</dbReference>
<evidence type="ECO:0000259" key="3">
    <source>
        <dbReference type="SMART" id="SM00829"/>
    </source>
</evidence>
<evidence type="ECO:0000313" key="4">
    <source>
        <dbReference type="EMBL" id="MBO1079877.1"/>
    </source>
</evidence>
<dbReference type="RefSeq" id="WP_207417653.1">
    <property type="nucleotide sequence ID" value="NZ_CP061177.1"/>
</dbReference>
<name>A0ABS3KS68_9PROT</name>
<evidence type="ECO:0000256" key="1">
    <source>
        <dbReference type="ARBA" id="ARBA00022857"/>
    </source>
</evidence>
<evidence type="ECO:0000313" key="5">
    <source>
        <dbReference type="Proteomes" id="UP001518989"/>
    </source>
</evidence>
<comment type="caution">
    <text evidence="4">The sequence shown here is derived from an EMBL/GenBank/DDBJ whole genome shotgun (WGS) entry which is preliminary data.</text>
</comment>
<dbReference type="NCBIfam" id="NF008024">
    <property type="entry name" value="PRK10754.1"/>
    <property type="match status" value="1"/>
</dbReference>
<feature type="domain" description="Enoyl reductase (ER)" evidence="3">
    <location>
        <begin position="11"/>
        <end position="322"/>
    </location>
</feature>
<dbReference type="Gene3D" id="3.40.50.720">
    <property type="entry name" value="NAD(P)-binding Rossmann-like Domain"/>
    <property type="match status" value="1"/>
</dbReference>
<dbReference type="InterPro" id="IPR036291">
    <property type="entry name" value="NAD(P)-bd_dom_sf"/>
</dbReference>
<dbReference type="SUPFAM" id="SSF51735">
    <property type="entry name" value="NAD(P)-binding Rossmann-fold domains"/>
    <property type="match status" value="1"/>
</dbReference>
<keyword evidence="2" id="KW-0560">Oxidoreductase</keyword>
<dbReference type="Pfam" id="PF08240">
    <property type="entry name" value="ADH_N"/>
    <property type="match status" value="1"/>
</dbReference>
<dbReference type="Proteomes" id="UP001518989">
    <property type="component" value="Unassembled WGS sequence"/>
</dbReference>
<dbReference type="Gene3D" id="3.90.180.10">
    <property type="entry name" value="Medium-chain alcohol dehydrogenases, catalytic domain"/>
    <property type="match status" value="1"/>
</dbReference>
<dbReference type="InterPro" id="IPR002364">
    <property type="entry name" value="Quin_OxRdtase/zeta-crystal_CS"/>
</dbReference>
<dbReference type="InterPro" id="IPR020843">
    <property type="entry name" value="ER"/>
</dbReference>
<sequence>MNHAIRIHAHGGPEAMVWEEVPLPTPKPDEVLVRHKAVGLNYIDVYFRTGLYKVPQLPVTLGMEGAGVVEAVGSDVTGLQPGDRVAYAMGLGAYAEARTVKADRLVKLPEAIGFETGAAMMLQGMTAQYLLRRTFPVQAGQTILVHAAAGGVGLILCQWARALGCTVIGTVSTEEKAQLAQENGAEHVLIAGRDNIPARVKEITGGAMLPVVYDSVGRDTFMDSLDCLAPFGTMVSYGNASGPVPPVDIGILAAKGSLFLTRPTLATYTARTEDLEATAADLFAAVQSGAVQIRINQTFALKDAAEAHRALEGRRTTGSSVFIP</sequence>
<dbReference type="InterPro" id="IPR013154">
    <property type="entry name" value="ADH-like_N"/>
</dbReference>
<dbReference type="EMBL" id="JACTNG010000006">
    <property type="protein sequence ID" value="MBO1079877.1"/>
    <property type="molecule type" value="Genomic_DNA"/>
</dbReference>
<dbReference type="SUPFAM" id="SSF50129">
    <property type="entry name" value="GroES-like"/>
    <property type="match status" value="1"/>
</dbReference>
<keyword evidence="1" id="KW-0521">NADP</keyword>
<dbReference type="InterPro" id="IPR047618">
    <property type="entry name" value="QOR-like"/>
</dbReference>
<dbReference type="InterPro" id="IPR013149">
    <property type="entry name" value="ADH-like_C"/>
</dbReference>
<accession>A0ABS3KS68</accession>
<evidence type="ECO:0000256" key="2">
    <source>
        <dbReference type="ARBA" id="ARBA00023002"/>
    </source>
</evidence>
<dbReference type="SMART" id="SM00829">
    <property type="entry name" value="PKS_ER"/>
    <property type="match status" value="1"/>
</dbReference>
<dbReference type="CDD" id="cd05286">
    <property type="entry name" value="QOR2"/>
    <property type="match status" value="1"/>
</dbReference>
<keyword evidence="5" id="KW-1185">Reference proteome</keyword>
<protein>
    <submittedName>
        <fullName evidence="4">Quinone oxidoreductase</fullName>
    </submittedName>
</protein>
<dbReference type="PANTHER" id="PTHR48106:SF13">
    <property type="entry name" value="QUINONE OXIDOREDUCTASE-RELATED"/>
    <property type="match status" value="1"/>
</dbReference>